<name>A0A642V0G7_DIURU</name>
<comment type="caution">
    <text evidence="13">The sequence shown here is derived from an EMBL/GenBank/DDBJ whole genome shotgun (WGS) entry which is preliminary data.</text>
</comment>
<evidence type="ECO:0000256" key="11">
    <source>
        <dbReference type="SAM" id="Phobius"/>
    </source>
</evidence>
<dbReference type="PANTHER" id="PTHR17130:SF14">
    <property type="entry name" value="CYTOCHROME C OXIDASE ASSEMBLY PROTEIN COX16 HOMOLOG, MITOCHONDRIAL"/>
    <property type="match status" value="1"/>
</dbReference>
<evidence type="ECO:0000256" key="10">
    <source>
        <dbReference type="ARBA" id="ARBA00023136"/>
    </source>
</evidence>
<evidence type="ECO:0000313" key="13">
    <source>
        <dbReference type="EMBL" id="KAA8906386.1"/>
    </source>
</evidence>
<comment type="function">
    <text evidence="1">Required for the assembly of the mitochondrial respiratory chain complex IV (CIV), also known as cytochrome c oxidase. May participate in merging the COX1 and COX2 assembly lines.</text>
</comment>
<sequence length="168" mass="19640">MSPIVLALTGLCLSVSSTDAVSSAEFEKAARVTVAVMVNFSSKPFRGKREQEAYDKTFAGRYQKLLRKNHFLYFGLPFMLSIVAGSIYLQKFTAVKWERYDERHRQLNEEEMLNMVENKRPVDKRDDYYRLQGLLTDHLEKEVKPNDDYEIVRVSRRPEDEPVWDAPK</sequence>
<proteinExistence type="inferred from homology"/>
<dbReference type="OMA" id="VNMKDEY"/>
<feature type="transmembrane region" description="Helical" evidence="11">
    <location>
        <begin position="71"/>
        <end position="89"/>
    </location>
</feature>
<comment type="similarity">
    <text evidence="3">Belongs to the COX16 family.</text>
</comment>
<evidence type="ECO:0000256" key="6">
    <source>
        <dbReference type="ARBA" id="ARBA00022692"/>
    </source>
</evidence>
<evidence type="ECO:0000256" key="8">
    <source>
        <dbReference type="ARBA" id="ARBA00022989"/>
    </source>
</evidence>
<evidence type="ECO:0000313" key="14">
    <source>
        <dbReference type="Proteomes" id="UP000449547"/>
    </source>
</evidence>
<keyword evidence="6 11" id="KW-0812">Transmembrane</keyword>
<protein>
    <recommendedName>
        <fullName evidence="4">Cytochrome c oxidase assembly protein COX16, mitochondrial</fullName>
    </recommendedName>
    <alternativeName>
        <fullName evidence="5">Cytochrome c oxidase assembly protein cox16, mitochondrial</fullName>
    </alternativeName>
</protein>
<evidence type="ECO:0000256" key="7">
    <source>
        <dbReference type="ARBA" id="ARBA00022792"/>
    </source>
</evidence>
<dbReference type="RefSeq" id="XP_034014147.1">
    <property type="nucleotide sequence ID" value="XM_034153634.1"/>
</dbReference>
<evidence type="ECO:0000256" key="5">
    <source>
        <dbReference type="ARBA" id="ARBA00019222"/>
    </source>
</evidence>
<dbReference type="OrthoDB" id="5516033at2759"/>
<dbReference type="VEuPathDB" id="FungiDB:DIURU_001124"/>
<dbReference type="Proteomes" id="UP000449547">
    <property type="component" value="Unassembled WGS sequence"/>
</dbReference>
<evidence type="ECO:0000256" key="9">
    <source>
        <dbReference type="ARBA" id="ARBA00023128"/>
    </source>
</evidence>
<evidence type="ECO:0000256" key="2">
    <source>
        <dbReference type="ARBA" id="ARBA00004434"/>
    </source>
</evidence>
<keyword evidence="10 11" id="KW-0472">Membrane</keyword>
<feature type="chain" id="PRO_5024841901" description="Cytochrome c oxidase assembly protein COX16, mitochondrial" evidence="12">
    <location>
        <begin position="21"/>
        <end position="168"/>
    </location>
</feature>
<evidence type="ECO:0000256" key="4">
    <source>
        <dbReference type="ARBA" id="ARBA00015368"/>
    </source>
</evidence>
<dbReference type="GO" id="GO:0005743">
    <property type="term" value="C:mitochondrial inner membrane"/>
    <property type="evidence" value="ECO:0007669"/>
    <property type="project" value="UniProtKB-SubCell"/>
</dbReference>
<feature type="signal peptide" evidence="12">
    <location>
        <begin position="1"/>
        <end position="20"/>
    </location>
</feature>
<dbReference type="Pfam" id="PF14138">
    <property type="entry name" value="COX16"/>
    <property type="match status" value="1"/>
</dbReference>
<dbReference type="EMBL" id="SWFT01000035">
    <property type="protein sequence ID" value="KAA8906386.1"/>
    <property type="molecule type" value="Genomic_DNA"/>
</dbReference>
<reference evidence="13 14" key="1">
    <citation type="submission" date="2019-07" db="EMBL/GenBank/DDBJ databases">
        <title>Genome assembly of two rare yeast pathogens: Diutina rugosa and Trichomonascus ciferrii.</title>
        <authorList>
            <person name="Mixao V."/>
            <person name="Saus E."/>
            <person name="Hansen A."/>
            <person name="Lass-Flor C."/>
            <person name="Gabaldon T."/>
        </authorList>
    </citation>
    <scope>NUCLEOTIDE SEQUENCE [LARGE SCALE GENOMIC DNA]</scope>
    <source>
        <strain evidence="13 14">CBS 613</strain>
    </source>
</reference>
<dbReference type="InterPro" id="IPR020164">
    <property type="entry name" value="Cyt_c_Oxase_assmbl_COX16"/>
</dbReference>
<gene>
    <name evidence="13" type="ORF">DIURU_001124</name>
</gene>
<accession>A0A642V0G7</accession>
<organism evidence="13 14">
    <name type="scientific">Diutina rugosa</name>
    <name type="common">Yeast</name>
    <name type="synonym">Candida rugosa</name>
    <dbReference type="NCBI Taxonomy" id="5481"/>
    <lineage>
        <taxon>Eukaryota</taxon>
        <taxon>Fungi</taxon>
        <taxon>Dikarya</taxon>
        <taxon>Ascomycota</taxon>
        <taxon>Saccharomycotina</taxon>
        <taxon>Pichiomycetes</taxon>
        <taxon>Debaryomycetaceae</taxon>
        <taxon>Diutina</taxon>
    </lineage>
</organism>
<evidence type="ECO:0000256" key="12">
    <source>
        <dbReference type="SAM" id="SignalP"/>
    </source>
</evidence>
<dbReference type="AlphaFoldDB" id="A0A642V0G7"/>
<keyword evidence="8 11" id="KW-1133">Transmembrane helix</keyword>
<dbReference type="GeneID" id="54779777"/>
<keyword evidence="14" id="KW-1185">Reference proteome</keyword>
<keyword evidence="12" id="KW-0732">Signal</keyword>
<keyword evidence="7" id="KW-0999">Mitochondrion inner membrane</keyword>
<dbReference type="GO" id="GO:0033617">
    <property type="term" value="P:mitochondrial respiratory chain complex IV assembly"/>
    <property type="evidence" value="ECO:0007669"/>
    <property type="project" value="TreeGrafter"/>
</dbReference>
<comment type="subcellular location">
    <subcellularLocation>
        <location evidence="2">Mitochondrion inner membrane</location>
        <topology evidence="2">Single-pass membrane protein</topology>
    </subcellularLocation>
</comment>
<evidence type="ECO:0000256" key="1">
    <source>
        <dbReference type="ARBA" id="ARBA00002490"/>
    </source>
</evidence>
<keyword evidence="9" id="KW-0496">Mitochondrion</keyword>
<dbReference type="PANTHER" id="PTHR17130">
    <property type="entry name" value="MITOCHONDRIAL OUTER MEMBRANE PROTEIN 25"/>
    <property type="match status" value="1"/>
</dbReference>
<evidence type="ECO:0000256" key="3">
    <source>
        <dbReference type="ARBA" id="ARBA00008370"/>
    </source>
</evidence>